<dbReference type="Proteomes" id="UP000324222">
    <property type="component" value="Unassembled WGS sequence"/>
</dbReference>
<comment type="caution">
    <text evidence="2">The sequence shown here is derived from an EMBL/GenBank/DDBJ whole genome shotgun (WGS) entry which is preliminary data.</text>
</comment>
<dbReference type="AlphaFoldDB" id="A0A5B7EB31"/>
<feature type="compositionally biased region" description="Basic residues" evidence="1">
    <location>
        <begin position="1"/>
        <end position="14"/>
    </location>
</feature>
<reference evidence="2 3" key="1">
    <citation type="submission" date="2019-05" db="EMBL/GenBank/DDBJ databases">
        <title>Another draft genome of Portunus trituberculatus and its Hox gene families provides insights of decapod evolution.</title>
        <authorList>
            <person name="Jeong J.-H."/>
            <person name="Song I."/>
            <person name="Kim S."/>
            <person name="Choi T."/>
            <person name="Kim D."/>
            <person name="Ryu S."/>
            <person name="Kim W."/>
        </authorList>
    </citation>
    <scope>NUCLEOTIDE SEQUENCE [LARGE SCALE GENOMIC DNA]</scope>
    <source>
        <tissue evidence="2">Muscle</tissue>
    </source>
</reference>
<evidence type="ECO:0000313" key="2">
    <source>
        <dbReference type="EMBL" id="MPC30577.1"/>
    </source>
</evidence>
<feature type="region of interest" description="Disordered" evidence="1">
    <location>
        <begin position="1"/>
        <end position="38"/>
    </location>
</feature>
<accession>A0A5B7EB31</accession>
<keyword evidence="3" id="KW-1185">Reference proteome</keyword>
<dbReference type="EMBL" id="VSRR010002280">
    <property type="protein sequence ID" value="MPC30577.1"/>
    <property type="molecule type" value="Genomic_DNA"/>
</dbReference>
<evidence type="ECO:0000313" key="3">
    <source>
        <dbReference type="Proteomes" id="UP000324222"/>
    </source>
</evidence>
<gene>
    <name evidence="2" type="ORF">E2C01_023844</name>
</gene>
<sequence>MKRWAAARTRRAANRRPQQVEGRSVQCGPAHAGQRGLGMNLSEYSSGWVLSVPRRDSFVHGEGLYGHCQVTDTATAAARFGRRCSSEMAIVSPVCNDS</sequence>
<organism evidence="2 3">
    <name type="scientific">Portunus trituberculatus</name>
    <name type="common">Swimming crab</name>
    <name type="synonym">Neptunus trituberculatus</name>
    <dbReference type="NCBI Taxonomy" id="210409"/>
    <lineage>
        <taxon>Eukaryota</taxon>
        <taxon>Metazoa</taxon>
        <taxon>Ecdysozoa</taxon>
        <taxon>Arthropoda</taxon>
        <taxon>Crustacea</taxon>
        <taxon>Multicrustacea</taxon>
        <taxon>Malacostraca</taxon>
        <taxon>Eumalacostraca</taxon>
        <taxon>Eucarida</taxon>
        <taxon>Decapoda</taxon>
        <taxon>Pleocyemata</taxon>
        <taxon>Brachyura</taxon>
        <taxon>Eubrachyura</taxon>
        <taxon>Portunoidea</taxon>
        <taxon>Portunidae</taxon>
        <taxon>Portuninae</taxon>
        <taxon>Portunus</taxon>
    </lineage>
</organism>
<evidence type="ECO:0000256" key="1">
    <source>
        <dbReference type="SAM" id="MobiDB-lite"/>
    </source>
</evidence>
<name>A0A5B7EB31_PORTR</name>
<protein>
    <submittedName>
        <fullName evidence="2">Uncharacterized protein</fullName>
    </submittedName>
</protein>
<proteinExistence type="predicted"/>